<keyword evidence="4 6" id="KW-1133">Transmembrane helix</keyword>
<dbReference type="Proteomes" id="UP000503088">
    <property type="component" value="Chromosome"/>
</dbReference>
<evidence type="ECO:0000256" key="5">
    <source>
        <dbReference type="ARBA" id="ARBA00023136"/>
    </source>
</evidence>
<gene>
    <name evidence="7" type="primary">fetB</name>
    <name evidence="7" type="ORF">GXN76_14600</name>
</gene>
<proteinExistence type="inferred from homology"/>
<dbReference type="Pfam" id="PF03649">
    <property type="entry name" value="UPF0014"/>
    <property type="match status" value="1"/>
</dbReference>
<evidence type="ECO:0000256" key="6">
    <source>
        <dbReference type="SAM" id="Phobius"/>
    </source>
</evidence>
<sequence length="252" mass="27210">MSTLATIATVCFVLIAMGVSLWQKLNLEKDLIIATLRAGIQLTLVGYVLQFIFEVNSWIYILLIITVAVSVAAGNAASRGKGIPYIYLRVLLTISVVTGLTLSGMLGLGMIEAKASMLIPISGMVIGNSMVVSSLLLSRMKENAISMREEILVSLSLGASYKQASRKMVKQAVKAGMIPIIDSTKTVGLVQLPGMMTGLIIAGTPPLEAVRYQLLIMFSFTASAALVSMILAFLVYPTLFNKEHQYRGWKDS</sequence>
<accession>A0A7D4BH38</accession>
<dbReference type="InterPro" id="IPR005226">
    <property type="entry name" value="UPF0014_fam"/>
</dbReference>
<feature type="transmembrane region" description="Helical" evidence="6">
    <location>
        <begin position="117"/>
        <end position="138"/>
    </location>
</feature>
<feature type="transmembrane region" description="Helical" evidence="6">
    <location>
        <begin position="90"/>
        <end position="111"/>
    </location>
</feature>
<evidence type="ECO:0000256" key="1">
    <source>
        <dbReference type="ARBA" id="ARBA00004141"/>
    </source>
</evidence>
<keyword evidence="5 6" id="KW-0472">Membrane</keyword>
<keyword evidence="3 6" id="KW-0812">Transmembrane</keyword>
<name>A0A7D4BH38_9BACL</name>
<dbReference type="EMBL" id="CP048104">
    <property type="protein sequence ID" value="QKG85552.1"/>
    <property type="molecule type" value="Genomic_DNA"/>
</dbReference>
<dbReference type="AlphaFoldDB" id="A0A7D4BH38"/>
<keyword evidence="8" id="KW-1185">Reference proteome</keyword>
<reference evidence="7 8" key="1">
    <citation type="submission" date="2020-01" db="EMBL/GenBank/DDBJ databases">
        <authorList>
            <person name="Gulvik C.A."/>
            <person name="Batra D.G."/>
        </authorList>
    </citation>
    <scope>NUCLEOTIDE SEQUENCE [LARGE SCALE GENOMIC DNA]</scope>
    <source>
        <strain evidence="7 8">W9323</strain>
    </source>
</reference>
<evidence type="ECO:0000313" key="7">
    <source>
        <dbReference type="EMBL" id="QKG85552.1"/>
    </source>
</evidence>
<feature type="transmembrane region" description="Helical" evidence="6">
    <location>
        <begin position="34"/>
        <end position="53"/>
    </location>
</feature>
<feature type="transmembrane region" description="Helical" evidence="6">
    <location>
        <begin position="59"/>
        <end position="78"/>
    </location>
</feature>
<comment type="similarity">
    <text evidence="2">Belongs to the UPF0014 family.</text>
</comment>
<comment type="subcellular location">
    <subcellularLocation>
        <location evidence="1">Membrane</location>
        <topology evidence="1">Multi-pass membrane protein</topology>
    </subcellularLocation>
</comment>
<evidence type="ECO:0000256" key="2">
    <source>
        <dbReference type="ARBA" id="ARBA00005268"/>
    </source>
</evidence>
<organism evidence="7 8">
    <name type="scientific">Kroppenstedtia pulmonis</name>
    <dbReference type="NCBI Taxonomy" id="1380685"/>
    <lineage>
        <taxon>Bacteria</taxon>
        <taxon>Bacillati</taxon>
        <taxon>Bacillota</taxon>
        <taxon>Bacilli</taxon>
        <taxon>Bacillales</taxon>
        <taxon>Thermoactinomycetaceae</taxon>
        <taxon>Kroppenstedtia</taxon>
    </lineage>
</organism>
<dbReference type="RefSeq" id="WP_173224308.1">
    <property type="nucleotide sequence ID" value="NZ_CP048104.1"/>
</dbReference>
<evidence type="ECO:0000313" key="8">
    <source>
        <dbReference type="Proteomes" id="UP000503088"/>
    </source>
</evidence>
<protein>
    <submittedName>
        <fullName evidence="7">Iron export ABC transporter permease subunit FetB</fullName>
    </submittedName>
</protein>
<evidence type="ECO:0000256" key="4">
    <source>
        <dbReference type="ARBA" id="ARBA00022989"/>
    </source>
</evidence>
<dbReference type="KEGG" id="kpul:GXN76_14600"/>
<feature type="transmembrane region" description="Helical" evidence="6">
    <location>
        <begin position="214"/>
        <end position="236"/>
    </location>
</feature>
<evidence type="ECO:0000256" key="3">
    <source>
        <dbReference type="ARBA" id="ARBA00022692"/>
    </source>
</evidence>
<feature type="transmembrane region" description="Helical" evidence="6">
    <location>
        <begin position="6"/>
        <end position="22"/>
    </location>
</feature>
<dbReference type="PANTHER" id="PTHR30028">
    <property type="entry name" value="UPF0014 INNER MEMBRANE PROTEIN YBBM-RELATED"/>
    <property type="match status" value="1"/>
</dbReference>
<dbReference type="GO" id="GO:0005886">
    <property type="term" value="C:plasma membrane"/>
    <property type="evidence" value="ECO:0007669"/>
    <property type="project" value="TreeGrafter"/>
</dbReference>
<dbReference type="PANTHER" id="PTHR30028:SF0">
    <property type="entry name" value="PROTEIN ALUMINUM SENSITIVE 3"/>
    <property type="match status" value="1"/>
</dbReference>